<evidence type="ECO:0000313" key="2">
    <source>
        <dbReference type="EMBL" id="CAL6070741.1"/>
    </source>
</evidence>
<proteinExistence type="predicted"/>
<name>A0AA86NSX6_9EUKA</name>
<organism evidence="1">
    <name type="scientific">Hexamita inflata</name>
    <dbReference type="NCBI Taxonomy" id="28002"/>
    <lineage>
        <taxon>Eukaryota</taxon>
        <taxon>Metamonada</taxon>
        <taxon>Diplomonadida</taxon>
        <taxon>Hexamitidae</taxon>
        <taxon>Hexamitinae</taxon>
        <taxon>Hexamita</taxon>
    </lineage>
</organism>
<reference evidence="2 3" key="2">
    <citation type="submission" date="2024-07" db="EMBL/GenBank/DDBJ databases">
        <authorList>
            <person name="Akdeniz Z."/>
        </authorList>
    </citation>
    <scope>NUCLEOTIDE SEQUENCE [LARGE SCALE GENOMIC DNA]</scope>
</reference>
<dbReference type="EMBL" id="CATOUU010000321">
    <property type="protein sequence ID" value="CAI9924738.1"/>
    <property type="molecule type" value="Genomic_DNA"/>
</dbReference>
<keyword evidence="3" id="KW-1185">Reference proteome</keyword>
<dbReference type="Proteomes" id="UP001642409">
    <property type="component" value="Unassembled WGS sequence"/>
</dbReference>
<reference evidence="1" key="1">
    <citation type="submission" date="2023-06" db="EMBL/GenBank/DDBJ databases">
        <authorList>
            <person name="Kurt Z."/>
        </authorList>
    </citation>
    <scope>NUCLEOTIDE SEQUENCE</scope>
</reference>
<evidence type="ECO:0000313" key="3">
    <source>
        <dbReference type="Proteomes" id="UP001642409"/>
    </source>
</evidence>
<comment type="caution">
    <text evidence="1">The sequence shown here is derived from an EMBL/GenBank/DDBJ whole genome shotgun (WGS) entry which is preliminary data.</text>
</comment>
<accession>A0AA86NSX6</accession>
<evidence type="ECO:0000313" key="1">
    <source>
        <dbReference type="EMBL" id="CAI9924738.1"/>
    </source>
</evidence>
<dbReference type="AlphaFoldDB" id="A0AA86NSX6"/>
<sequence length="167" mass="19398">MSQNIQQFTLAAIKALDLQHLDLKDVNKCHLAVVDALKLDQKPQLWDEIARHTQKSTRVVKKYFQLVYSNIENTPSNSMRTSHAVQEGIQVQKIQLESQIFEYPLVEKATTFVKRNQPISLSELKMVKQLFVAYKHSNPTEMTKVVESCLGFRKQLNEFQQLLLRIQ</sequence>
<protein>
    <submittedName>
        <fullName evidence="2">Hypothetical_protein</fullName>
    </submittedName>
</protein>
<dbReference type="EMBL" id="CAXDID020000286">
    <property type="protein sequence ID" value="CAL6070741.1"/>
    <property type="molecule type" value="Genomic_DNA"/>
</dbReference>
<gene>
    <name evidence="1" type="ORF">HINF_LOCUS12383</name>
    <name evidence="2" type="ORF">HINF_LOCUS54758</name>
</gene>